<dbReference type="STRING" id="419005.HMPREF1860_01978"/>
<evidence type="ECO:0000313" key="2">
    <source>
        <dbReference type="Proteomes" id="UP000070531"/>
    </source>
</evidence>
<dbReference type="EMBL" id="LSDL01000140">
    <property type="protein sequence ID" value="KXB74704.1"/>
    <property type="molecule type" value="Genomic_DNA"/>
</dbReference>
<evidence type="ECO:0000313" key="1">
    <source>
        <dbReference type="EMBL" id="KXB74704.1"/>
    </source>
</evidence>
<comment type="caution">
    <text evidence="1">The sequence shown here is derived from an EMBL/GenBank/DDBJ whole genome shotgun (WGS) entry which is preliminary data.</text>
</comment>
<reference evidence="1 2" key="1">
    <citation type="submission" date="2016-01" db="EMBL/GenBank/DDBJ databases">
        <authorList>
            <person name="Oliw E.H."/>
        </authorList>
    </citation>
    <scope>NUCLEOTIDE SEQUENCE [LARGE SCALE GENOMIC DNA]</scope>
    <source>
        <strain evidence="1 2">DNF00307</strain>
    </source>
</reference>
<organism evidence="1">
    <name type="scientific">Prevotella amnii</name>
    <dbReference type="NCBI Taxonomy" id="419005"/>
    <lineage>
        <taxon>Bacteria</taxon>
        <taxon>Pseudomonadati</taxon>
        <taxon>Bacteroidota</taxon>
        <taxon>Bacteroidia</taxon>
        <taxon>Bacteroidales</taxon>
        <taxon>Prevotellaceae</taxon>
        <taxon>Prevotella</taxon>
    </lineage>
</organism>
<dbReference type="Proteomes" id="UP000070531">
    <property type="component" value="Unassembled WGS sequence"/>
</dbReference>
<protein>
    <submittedName>
        <fullName evidence="1">Uncharacterized protein</fullName>
    </submittedName>
</protein>
<proteinExistence type="predicted"/>
<sequence>MHGARSIYIYRLAPCTENCSQKISKTFSHNNLEDVLLFCTFEPKKCKCAFRVAVSACTLKILCCGYNMATIKKDKKIKDYDTRSCSEMVIFLSLR</sequence>
<accession>A0A134B452</accession>
<dbReference type="PATRIC" id="fig|419005.5.peg.1982"/>
<dbReference type="AlphaFoldDB" id="A0A134B452"/>
<name>A0A134B452_9BACT</name>
<gene>
    <name evidence="1" type="ORF">HMPREF1860_01978</name>
</gene>